<dbReference type="PANTHER" id="PTHR37048:SF2">
    <property type="entry name" value="QUESTIONABLE PROTEIN"/>
    <property type="match status" value="1"/>
</dbReference>
<dbReference type="Proteomes" id="UP000193240">
    <property type="component" value="Unassembled WGS sequence"/>
</dbReference>
<name>A0A1Y2LIS4_EPING</name>
<dbReference type="PANTHER" id="PTHR37048">
    <property type="entry name" value="QUESTIONABLE PROTEIN"/>
    <property type="match status" value="1"/>
</dbReference>
<sequence length="311" mass="34635">MAAAEYYSGACMDMVPAHLLAPQMLQRAQSEQAGMRRSDDDIAQGRIMWLPAKEDLPERAVRRAHGKGAVEEGIYNHPVVVVSRPLDDECCVHFHLVTSLQGKKLNQLYPKANEFHTSRRSWYLPISPSPDHPDANSKKAKKRFPTLALADGAALRWESYVNIRHVYKTDWANLKPYSNLDTPDITSFQFDRESITRMIAKGKVLTLYEPSAQVAAPGLQTRRTAPPRVLTSTSPLERGRLDLGSPVSEAGTVASSAITRTPTTCESDFRTLSGDGERSREAPPGEPPDPKTRQFCLGRVLAHLFSRCRKE</sequence>
<dbReference type="AlphaFoldDB" id="A0A1Y2LIS4"/>
<keyword evidence="3" id="KW-1185">Reference proteome</keyword>
<feature type="region of interest" description="Disordered" evidence="1">
    <location>
        <begin position="218"/>
        <end position="293"/>
    </location>
</feature>
<protein>
    <submittedName>
        <fullName evidence="2">Uncharacterized protein</fullName>
    </submittedName>
</protein>
<feature type="compositionally biased region" description="Basic and acidic residues" evidence="1">
    <location>
        <begin position="275"/>
        <end position="292"/>
    </location>
</feature>
<organism evidence="2 3">
    <name type="scientific">Epicoccum nigrum</name>
    <name type="common">Soil fungus</name>
    <name type="synonym">Epicoccum purpurascens</name>
    <dbReference type="NCBI Taxonomy" id="105696"/>
    <lineage>
        <taxon>Eukaryota</taxon>
        <taxon>Fungi</taxon>
        <taxon>Dikarya</taxon>
        <taxon>Ascomycota</taxon>
        <taxon>Pezizomycotina</taxon>
        <taxon>Dothideomycetes</taxon>
        <taxon>Pleosporomycetidae</taxon>
        <taxon>Pleosporales</taxon>
        <taxon>Pleosporineae</taxon>
        <taxon>Didymellaceae</taxon>
        <taxon>Epicoccum</taxon>
    </lineage>
</organism>
<dbReference type="EMBL" id="KZ107866">
    <property type="protein sequence ID" value="OSS43412.1"/>
    <property type="molecule type" value="Genomic_DNA"/>
</dbReference>
<gene>
    <name evidence="2" type="ORF">B5807_11853</name>
</gene>
<evidence type="ECO:0000313" key="3">
    <source>
        <dbReference type="Proteomes" id="UP000193240"/>
    </source>
</evidence>
<evidence type="ECO:0000256" key="1">
    <source>
        <dbReference type="SAM" id="MobiDB-lite"/>
    </source>
</evidence>
<feature type="compositionally biased region" description="Polar residues" evidence="1">
    <location>
        <begin position="253"/>
        <end position="266"/>
    </location>
</feature>
<dbReference type="InParanoid" id="A0A1Y2LIS4"/>
<reference evidence="2 3" key="1">
    <citation type="journal article" date="2017" name="Genome Announc.">
        <title>Genome sequence of the saprophytic ascomycete Epicoccum nigrum ICMP 19927 strain isolated from New Zealand.</title>
        <authorList>
            <person name="Fokin M."/>
            <person name="Fleetwood D."/>
            <person name="Weir B.S."/>
            <person name="Villas-Boas S.G."/>
        </authorList>
    </citation>
    <scope>NUCLEOTIDE SEQUENCE [LARGE SCALE GENOMIC DNA]</scope>
    <source>
        <strain evidence="2 3">ICMP 19927</strain>
    </source>
</reference>
<accession>A0A1Y2LIS4</accession>
<proteinExistence type="predicted"/>
<evidence type="ECO:0000313" key="2">
    <source>
        <dbReference type="EMBL" id="OSS43412.1"/>
    </source>
</evidence>
<dbReference type="STRING" id="105696.A0A1Y2LIS4"/>